<gene>
    <name evidence="1" type="ORF">CEE37_11105</name>
</gene>
<evidence type="ECO:0000313" key="2">
    <source>
        <dbReference type="Proteomes" id="UP000319619"/>
    </source>
</evidence>
<organism evidence="1 2">
    <name type="scientific">candidate division LCP-89 bacterium B3_LCP</name>
    <dbReference type="NCBI Taxonomy" id="2012998"/>
    <lineage>
        <taxon>Bacteria</taxon>
        <taxon>Pseudomonadati</taxon>
        <taxon>Bacteria division LCP-89</taxon>
    </lineage>
</organism>
<proteinExistence type="predicted"/>
<dbReference type="Gene3D" id="2.60.40.4070">
    <property type="match status" value="1"/>
</dbReference>
<comment type="caution">
    <text evidence="1">The sequence shown here is derived from an EMBL/GenBank/DDBJ whole genome shotgun (WGS) entry which is preliminary data.</text>
</comment>
<dbReference type="AlphaFoldDB" id="A0A532UYJ7"/>
<dbReference type="InterPro" id="IPR026444">
    <property type="entry name" value="Secre_tail"/>
</dbReference>
<sequence>MYVTGTNSIDYANCSSDYITIKYNNNGVEQWLITYNGLANGNDEPTEIVTTDNLDIYITGHSSPYPIGGQIEYDYCTIKYSQSGPPMPVELVGFDAEILTNGVELNWQTASEMDCYGWKVERRQGDEQYQDISPLIPGNGTTEEPHNYSYIDQTTQTGETYEYRLEQIDIGGSITFSDPIMVSLPPLTAGDFHLFQNSPNPFNATTVISFSLPVASMVQLDVFDVTGARVGVGLAPTRPYTPGTHQIKFDGSGLPSGIYLYRLTASGSGATPTMKVGKMVLLK</sequence>
<evidence type="ECO:0008006" key="3">
    <source>
        <dbReference type="Google" id="ProtNLM"/>
    </source>
</evidence>
<reference evidence="1 2" key="1">
    <citation type="submission" date="2017-06" db="EMBL/GenBank/DDBJ databases">
        <title>Novel microbial phyla capable of carbon fixation and sulfur reduction in deep-sea sediments.</title>
        <authorList>
            <person name="Huang J."/>
            <person name="Baker B."/>
            <person name="Wang Y."/>
        </authorList>
    </citation>
    <scope>NUCLEOTIDE SEQUENCE [LARGE SCALE GENOMIC DNA]</scope>
    <source>
        <strain evidence="1">B3_LCP</strain>
    </source>
</reference>
<name>A0A532UYJ7_UNCL8</name>
<protein>
    <recommendedName>
        <fullName evidence="3">Secretion system C-terminal sorting domain-containing protein</fullName>
    </recommendedName>
</protein>
<dbReference type="InterPro" id="IPR013783">
    <property type="entry name" value="Ig-like_fold"/>
</dbReference>
<dbReference type="EMBL" id="NJBN01000007">
    <property type="protein sequence ID" value="TKJ39817.1"/>
    <property type="molecule type" value="Genomic_DNA"/>
</dbReference>
<dbReference type="Proteomes" id="UP000319619">
    <property type="component" value="Unassembled WGS sequence"/>
</dbReference>
<evidence type="ECO:0000313" key="1">
    <source>
        <dbReference type="EMBL" id="TKJ39817.1"/>
    </source>
</evidence>
<dbReference type="Gene3D" id="2.60.40.10">
    <property type="entry name" value="Immunoglobulins"/>
    <property type="match status" value="1"/>
</dbReference>
<accession>A0A532UYJ7</accession>
<dbReference type="NCBIfam" id="TIGR04183">
    <property type="entry name" value="Por_Secre_tail"/>
    <property type="match status" value="1"/>
</dbReference>